<feature type="transmembrane region" description="Helical" evidence="1">
    <location>
        <begin position="128"/>
        <end position="153"/>
    </location>
</feature>
<feature type="transmembrane region" description="Helical" evidence="1">
    <location>
        <begin position="212"/>
        <end position="230"/>
    </location>
</feature>
<evidence type="ECO:0000256" key="1">
    <source>
        <dbReference type="SAM" id="Phobius"/>
    </source>
</evidence>
<organism evidence="2">
    <name type="scientific">Cacopsylla melanoneura</name>
    <dbReference type="NCBI Taxonomy" id="428564"/>
    <lineage>
        <taxon>Eukaryota</taxon>
        <taxon>Metazoa</taxon>
        <taxon>Ecdysozoa</taxon>
        <taxon>Arthropoda</taxon>
        <taxon>Hexapoda</taxon>
        <taxon>Insecta</taxon>
        <taxon>Pterygota</taxon>
        <taxon>Neoptera</taxon>
        <taxon>Paraneoptera</taxon>
        <taxon>Hemiptera</taxon>
        <taxon>Sternorrhyncha</taxon>
        <taxon>Psylloidea</taxon>
        <taxon>Psyllidae</taxon>
        <taxon>Psyllinae</taxon>
        <taxon>Cacopsylla</taxon>
    </lineage>
</organism>
<evidence type="ECO:0000313" key="2">
    <source>
        <dbReference type="EMBL" id="CAG6642979.1"/>
    </source>
</evidence>
<keyword evidence="1" id="KW-1133">Transmembrane helix</keyword>
<dbReference type="EMBL" id="HBUF01125113">
    <property type="protein sequence ID" value="CAG6642979.1"/>
    <property type="molecule type" value="Transcribed_RNA"/>
</dbReference>
<dbReference type="AlphaFoldDB" id="A0A8D8W306"/>
<proteinExistence type="predicted"/>
<accession>A0A8D8W306</accession>
<feature type="transmembrane region" description="Helical" evidence="1">
    <location>
        <begin position="165"/>
        <end position="192"/>
    </location>
</feature>
<name>A0A8D8W306_9HEMI</name>
<protein>
    <submittedName>
        <fullName evidence="2">Uncharacterized protein</fullName>
    </submittedName>
</protein>
<reference evidence="2" key="1">
    <citation type="submission" date="2021-05" db="EMBL/GenBank/DDBJ databases">
        <authorList>
            <person name="Alioto T."/>
            <person name="Alioto T."/>
            <person name="Gomez Garrido J."/>
        </authorList>
    </citation>
    <scope>NUCLEOTIDE SEQUENCE</scope>
</reference>
<keyword evidence="1" id="KW-0472">Membrane</keyword>
<keyword evidence="1" id="KW-0812">Transmembrane</keyword>
<sequence length="248" mass="28194">MVSLFLPNSSLLSTFSGQFYLLFHNTLFPLPSYSRNCGYKRGKGRGKNERSKMRGRGRYFEGGNWKEVRLVFIYFLSLSLGLSRPLPLPLSHPYHVSSNPILNTKVVGWLGVLRLPPSLPSFTSLPEYVPLFLCLTPCPFSFLILSFSLPSFLSVSLSHTSYLPFYNSLVCFSFCQSCFLPLSLSLFFSLFFSLSSIFQKITCGTFKVSLNTILYTIHPTQMLMLALLLVPDSSEFKQNSKKKFVHRK</sequence>